<feature type="domain" description="ANTAR" evidence="5">
    <location>
        <begin position="138"/>
        <end position="199"/>
    </location>
</feature>
<sequence length="213" mass="23099">MLADHVAELVPDATAGTLLADPQGHLHYAAASDETTKLLELLQLQKQDGPCVDAFHQRRPVSNTDLQSAAERWPQFAPHASAAGFRSVHAFPLQLREHVIGALGVFRTTSGSFGDTDSHIVQCLADVATSSLLYHRSIKHAEGLAQQLQTALNSRILIEQAKGAIAHAHHISGDEAFILLRAYARRTNQRLKDVARQAVTDPSTLPEIASGLR</sequence>
<dbReference type="SMART" id="SM01012">
    <property type="entry name" value="ANTAR"/>
    <property type="match status" value="1"/>
</dbReference>
<dbReference type="EMBL" id="BOMH01000073">
    <property type="protein sequence ID" value="GID70294.1"/>
    <property type="molecule type" value="Genomic_DNA"/>
</dbReference>
<keyword evidence="7" id="KW-1185">Reference proteome</keyword>
<dbReference type="AlphaFoldDB" id="A0A919MC46"/>
<keyword evidence="3" id="KW-0805">Transcription regulation</keyword>
<dbReference type="SUPFAM" id="SSF52172">
    <property type="entry name" value="CheY-like"/>
    <property type="match status" value="1"/>
</dbReference>
<dbReference type="InterPro" id="IPR012074">
    <property type="entry name" value="GAF_ANTAR"/>
</dbReference>
<evidence type="ECO:0000313" key="6">
    <source>
        <dbReference type="EMBL" id="GID70294.1"/>
    </source>
</evidence>
<name>A0A919MC46_9ACTN</name>
<reference evidence="6" key="1">
    <citation type="submission" date="2021-01" db="EMBL/GenBank/DDBJ databases">
        <title>Whole genome shotgun sequence of Actinoplanes cyaneus NBRC 14990.</title>
        <authorList>
            <person name="Komaki H."/>
            <person name="Tamura T."/>
        </authorList>
    </citation>
    <scope>NUCLEOTIDE SEQUENCE</scope>
    <source>
        <strain evidence="6">NBRC 14990</strain>
    </source>
</reference>
<evidence type="ECO:0000259" key="5">
    <source>
        <dbReference type="PROSITE" id="PS50921"/>
    </source>
</evidence>
<dbReference type="GO" id="GO:0016301">
    <property type="term" value="F:kinase activity"/>
    <property type="evidence" value="ECO:0007669"/>
    <property type="project" value="UniProtKB-KW"/>
</dbReference>
<dbReference type="Gene3D" id="1.10.10.10">
    <property type="entry name" value="Winged helix-like DNA-binding domain superfamily/Winged helix DNA-binding domain"/>
    <property type="match status" value="1"/>
</dbReference>
<accession>A0A919MC46</accession>
<evidence type="ECO:0000256" key="1">
    <source>
        <dbReference type="ARBA" id="ARBA00022679"/>
    </source>
</evidence>
<dbReference type="InterPro" id="IPR011006">
    <property type="entry name" value="CheY-like_superfamily"/>
</dbReference>
<dbReference type="PIRSF" id="PIRSF036625">
    <property type="entry name" value="GAF_ANTAR"/>
    <property type="match status" value="1"/>
</dbReference>
<keyword evidence="2" id="KW-0418">Kinase</keyword>
<keyword evidence="1" id="KW-0808">Transferase</keyword>
<dbReference type="Proteomes" id="UP000619479">
    <property type="component" value="Unassembled WGS sequence"/>
</dbReference>
<organism evidence="6 7">
    <name type="scientific">Actinoplanes cyaneus</name>
    <dbReference type="NCBI Taxonomy" id="52696"/>
    <lineage>
        <taxon>Bacteria</taxon>
        <taxon>Bacillati</taxon>
        <taxon>Actinomycetota</taxon>
        <taxon>Actinomycetes</taxon>
        <taxon>Micromonosporales</taxon>
        <taxon>Micromonosporaceae</taxon>
        <taxon>Actinoplanes</taxon>
    </lineage>
</organism>
<dbReference type="SUPFAM" id="SSF55781">
    <property type="entry name" value="GAF domain-like"/>
    <property type="match status" value="1"/>
</dbReference>
<evidence type="ECO:0000313" key="7">
    <source>
        <dbReference type="Proteomes" id="UP000619479"/>
    </source>
</evidence>
<dbReference type="Pfam" id="PF03861">
    <property type="entry name" value="ANTAR"/>
    <property type="match status" value="1"/>
</dbReference>
<dbReference type="Gene3D" id="3.30.450.40">
    <property type="match status" value="1"/>
</dbReference>
<comment type="caution">
    <text evidence="6">The sequence shown here is derived from an EMBL/GenBank/DDBJ whole genome shotgun (WGS) entry which is preliminary data.</text>
</comment>
<dbReference type="InterPro" id="IPR003018">
    <property type="entry name" value="GAF"/>
</dbReference>
<evidence type="ECO:0000256" key="2">
    <source>
        <dbReference type="ARBA" id="ARBA00022777"/>
    </source>
</evidence>
<dbReference type="InterPro" id="IPR029016">
    <property type="entry name" value="GAF-like_dom_sf"/>
</dbReference>
<dbReference type="Pfam" id="PF13185">
    <property type="entry name" value="GAF_2"/>
    <property type="match status" value="1"/>
</dbReference>
<dbReference type="InterPro" id="IPR036388">
    <property type="entry name" value="WH-like_DNA-bd_sf"/>
</dbReference>
<dbReference type="PROSITE" id="PS50921">
    <property type="entry name" value="ANTAR"/>
    <property type="match status" value="1"/>
</dbReference>
<proteinExistence type="predicted"/>
<protein>
    <submittedName>
        <fullName evidence="6">Transcriptional regulator</fullName>
    </submittedName>
</protein>
<keyword evidence="4" id="KW-0804">Transcription</keyword>
<evidence type="ECO:0000256" key="3">
    <source>
        <dbReference type="ARBA" id="ARBA00023015"/>
    </source>
</evidence>
<gene>
    <name evidence="6" type="ORF">Acy02nite_81750</name>
</gene>
<dbReference type="GO" id="GO:0003723">
    <property type="term" value="F:RNA binding"/>
    <property type="evidence" value="ECO:0007669"/>
    <property type="project" value="InterPro"/>
</dbReference>
<dbReference type="InterPro" id="IPR005561">
    <property type="entry name" value="ANTAR"/>
</dbReference>
<evidence type="ECO:0000256" key="4">
    <source>
        <dbReference type="ARBA" id="ARBA00023163"/>
    </source>
</evidence>